<accession>A0A9N9JPL7</accession>
<feature type="non-terminal residue" evidence="1">
    <location>
        <position position="1"/>
    </location>
</feature>
<name>A0A9N9JPL7_9GLOM</name>
<gene>
    <name evidence="1" type="ORF">DERYTH_LOCUS21283</name>
</gene>
<keyword evidence="2" id="KW-1185">Reference proteome</keyword>
<evidence type="ECO:0000313" key="1">
    <source>
        <dbReference type="EMBL" id="CAG8790297.1"/>
    </source>
</evidence>
<dbReference type="AlphaFoldDB" id="A0A9N9JPL7"/>
<protein>
    <submittedName>
        <fullName evidence="1">13885_t:CDS:1</fullName>
    </submittedName>
</protein>
<proteinExistence type="predicted"/>
<dbReference type="EMBL" id="CAJVPY010026808">
    <property type="protein sequence ID" value="CAG8790297.1"/>
    <property type="molecule type" value="Genomic_DNA"/>
</dbReference>
<comment type="caution">
    <text evidence="1">The sequence shown here is derived from an EMBL/GenBank/DDBJ whole genome shotgun (WGS) entry which is preliminary data.</text>
</comment>
<evidence type="ECO:0000313" key="2">
    <source>
        <dbReference type="Proteomes" id="UP000789405"/>
    </source>
</evidence>
<dbReference type="Proteomes" id="UP000789405">
    <property type="component" value="Unassembled WGS sequence"/>
</dbReference>
<sequence>NFGYYIANCYKKKSMIKRIKEIEITIKTETSNFHIIRNKIIKATKMIEVKIEVKADPEIETTIPKVIKVKKVKEPRLNCSLSPYY</sequence>
<organism evidence="1 2">
    <name type="scientific">Dentiscutata erythropus</name>
    <dbReference type="NCBI Taxonomy" id="1348616"/>
    <lineage>
        <taxon>Eukaryota</taxon>
        <taxon>Fungi</taxon>
        <taxon>Fungi incertae sedis</taxon>
        <taxon>Mucoromycota</taxon>
        <taxon>Glomeromycotina</taxon>
        <taxon>Glomeromycetes</taxon>
        <taxon>Diversisporales</taxon>
        <taxon>Gigasporaceae</taxon>
        <taxon>Dentiscutata</taxon>
    </lineage>
</organism>
<reference evidence="1" key="1">
    <citation type="submission" date="2021-06" db="EMBL/GenBank/DDBJ databases">
        <authorList>
            <person name="Kallberg Y."/>
            <person name="Tangrot J."/>
            <person name="Rosling A."/>
        </authorList>
    </citation>
    <scope>NUCLEOTIDE SEQUENCE</scope>
    <source>
        <strain evidence="1">MA453B</strain>
    </source>
</reference>